<comment type="caution">
    <text evidence="2">The sequence shown here is derived from an EMBL/GenBank/DDBJ whole genome shotgun (WGS) entry which is preliminary data.</text>
</comment>
<evidence type="ECO:0000313" key="3">
    <source>
        <dbReference type="Proteomes" id="UP000604765"/>
    </source>
</evidence>
<proteinExistence type="predicted"/>
<keyword evidence="3" id="KW-1185">Reference proteome</keyword>
<name>A0ABQ3VZL2_9LACO</name>
<sequence length="155" mass="17654">MILLKLEKMSQTDFERYRQDSAANYANEKVRAGTWKADQAKEQAKQEFEKLLPDGLSTPGHYFYDIVASNTKVGVVWLAARGADAEEAFIYDFAISPAYQNQGFGTKALQLIDQEAQQLGFKKIALHVFGHNERAIHVYQKSGFETTDLWMEKQL</sequence>
<dbReference type="Gene3D" id="3.40.630.30">
    <property type="match status" value="1"/>
</dbReference>
<reference evidence="2 3" key="1">
    <citation type="journal article" date="2021" name="Int. J. Syst. Evol. Microbiol.">
        <title>Lentilactobacillus fungorum sp. nov., isolated from spent mushroom substrates.</title>
        <authorList>
            <person name="Tohno M."/>
            <person name="Tanizawa Y."/>
            <person name="Kojima Y."/>
            <person name="Sakamoto M."/>
            <person name="Ohkuma M."/>
            <person name="Kobayashi H."/>
        </authorList>
    </citation>
    <scope>NUCLEOTIDE SEQUENCE [LARGE SCALE GENOMIC DNA]</scope>
    <source>
        <strain evidence="2 3">YK48G</strain>
    </source>
</reference>
<dbReference type="InterPro" id="IPR052829">
    <property type="entry name" value="N-acetyltransferase_domain"/>
</dbReference>
<gene>
    <name evidence="2" type="ORF">YK48G_10760</name>
</gene>
<evidence type="ECO:0000259" key="1">
    <source>
        <dbReference type="PROSITE" id="PS51186"/>
    </source>
</evidence>
<dbReference type="PANTHER" id="PTHR43259">
    <property type="entry name" value="SPT10P"/>
    <property type="match status" value="1"/>
</dbReference>
<accession>A0ABQ3VZL2</accession>
<dbReference type="Pfam" id="PF00583">
    <property type="entry name" value="Acetyltransf_1"/>
    <property type="match status" value="1"/>
</dbReference>
<dbReference type="EMBL" id="BNJR01000010">
    <property type="protein sequence ID" value="GHP13651.1"/>
    <property type="molecule type" value="Genomic_DNA"/>
</dbReference>
<protein>
    <submittedName>
        <fullName evidence="2">N-acetyltransferase</fullName>
    </submittedName>
</protein>
<dbReference type="InterPro" id="IPR016181">
    <property type="entry name" value="Acyl_CoA_acyltransferase"/>
</dbReference>
<feature type="domain" description="N-acetyltransferase" evidence="1">
    <location>
        <begin position="4"/>
        <end position="155"/>
    </location>
</feature>
<dbReference type="PANTHER" id="PTHR43259:SF1">
    <property type="entry name" value="N-ACETYLTRANSFERASE DOMAIN-CONTAINING PROTEIN"/>
    <property type="match status" value="1"/>
</dbReference>
<dbReference type="PROSITE" id="PS51186">
    <property type="entry name" value="GNAT"/>
    <property type="match status" value="1"/>
</dbReference>
<dbReference type="CDD" id="cd04301">
    <property type="entry name" value="NAT_SF"/>
    <property type="match status" value="1"/>
</dbReference>
<evidence type="ECO:0000313" key="2">
    <source>
        <dbReference type="EMBL" id="GHP13651.1"/>
    </source>
</evidence>
<dbReference type="SUPFAM" id="SSF55729">
    <property type="entry name" value="Acyl-CoA N-acyltransferases (Nat)"/>
    <property type="match status" value="1"/>
</dbReference>
<dbReference type="Proteomes" id="UP000604765">
    <property type="component" value="Unassembled WGS sequence"/>
</dbReference>
<dbReference type="InterPro" id="IPR000182">
    <property type="entry name" value="GNAT_dom"/>
</dbReference>
<organism evidence="2 3">
    <name type="scientific">Lentilactobacillus fungorum</name>
    <dbReference type="NCBI Taxonomy" id="2201250"/>
    <lineage>
        <taxon>Bacteria</taxon>
        <taxon>Bacillati</taxon>
        <taxon>Bacillota</taxon>
        <taxon>Bacilli</taxon>
        <taxon>Lactobacillales</taxon>
        <taxon>Lactobacillaceae</taxon>
        <taxon>Lentilactobacillus</taxon>
    </lineage>
</organism>